<dbReference type="SUPFAM" id="SSF56954">
    <property type="entry name" value="Outer membrane efflux proteins (OEP)"/>
    <property type="match status" value="1"/>
</dbReference>
<evidence type="ECO:0000256" key="2">
    <source>
        <dbReference type="SAM" id="MobiDB-lite"/>
    </source>
</evidence>
<dbReference type="PANTHER" id="PTHR30203">
    <property type="entry name" value="OUTER MEMBRANE CATION EFFLUX PROTEIN"/>
    <property type="match status" value="1"/>
</dbReference>
<keyword evidence="5" id="KW-1185">Reference proteome</keyword>
<dbReference type="InterPro" id="IPR003423">
    <property type="entry name" value="OMP_efflux"/>
</dbReference>
<keyword evidence="3" id="KW-0732">Signal</keyword>
<gene>
    <name evidence="4" type="primary">czcC_1</name>
    <name evidence="4" type="ORF">Poly21_23280</name>
</gene>
<protein>
    <submittedName>
        <fullName evidence="4">Cobalt-zinc-cadmium resistance protein CzcC</fullName>
    </submittedName>
</protein>
<dbReference type="InterPro" id="IPR010131">
    <property type="entry name" value="MdtP/NodT-like"/>
</dbReference>
<evidence type="ECO:0000313" key="4">
    <source>
        <dbReference type="EMBL" id="TWU15136.1"/>
    </source>
</evidence>
<comment type="caution">
    <text evidence="4">The sequence shown here is derived from an EMBL/GenBank/DDBJ whole genome shotgun (WGS) entry which is preliminary data.</text>
</comment>
<comment type="similarity">
    <text evidence="1">Belongs to the outer membrane factor (OMF) (TC 1.B.17) family.</text>
</comment>
<dbReference type="Proteomes" id="UP000319908">
    <property type="component" value="Unassembled WGS sequence"/>
</dbReference>
<feature type="chain" id="PRO_5023032395" evidence="3">
    <location>
        <begin position="26"/>
        <end position="478"/>
    </location>
</feature>
<dbReference type="GO" id="GO:0015562">
    <property type="term" value="F:efflux transmembrane transporter activity"/>
    <property type="evidence" value="ECO:0007669"/>
    <property type="project" value="InterPro"/>
</dbReference>
<dbReference type="OrthoDB" id="5757211at2"/>
<feature type="signal peptide" evidence="3">
    <location>
        <begin position="1"/>
        <end position="25"/>
    </location>
</feature>
<evidence type="ECO:0000256" key="1">
    <source>
        <dbReference type="ARBA" id="ARBA00007613"/>
    </source>
</evidence>
<dbReference type="RefSeq" id="WP_146407080.1">
    <property type="nucleotide sequence ID" value="NZ_SJPU01000002.1"/>
</dbReference>
<organism evidence="4 5">
    <name type="scientific">Allorhodopirellula heiligendammensis</name>
    <dbReference type="NCBI Taxonomy" id="2714739"/>
    <lineage>
        <taxon>Bacteria</taxon>
        <taxon>Pseudomonadati</taxon>
        <taxon>Planctomycetota</taxon>
        <taxon>Planctomycetia</taxon>
        <taxon>Pirellulales</taxon>
        <taxon>Pirellulaceae</taxon>
        <taxon>Allorhodopirellula</taxon>
    </lineage>
</organism>
<dbReference type="PANTHER" id="PTHR30203:SF24">
    <property type="entry name" value="BLR4935 PROTEIN"/>
    <property type="match status" value="1"/>
</dbReference>
<sequence>MKRSFARSKLLAAVVLVVGGTHASAQDLSIRQDSMGNSAGRHVLPPRDLPPLPEMPSGFIDNDLAAADSSPHAIASYTLDELLCLAAANNPTIRQARLQIGGETAKALQAGLYPNPVLMYVGEKINSDGTAGEFQGFEVQQRFVTAHKLQLSRLKYCQRARVSEHLAVAQQFRVSNDIQRHFYQVLAAMERVNLQSELLKTAEDGSVTSRELYNQGQTNLPGIHRANVELQQRRLALLNAQNEFAEAFRQLTSIVGCTLPMGRVEGSLRPDETIPSFETVYAGLIQDSPEVLAARAKLVADQTTLQRESVQWVPDIVVTGGPGYNFTNNDPVYNAAVQMELPIYDRNQGTILQARRDLQRQQAEIHRVELQLRERLAMAYRMYATALQHATEYERVIIPEREVAYRELLEGYRDNRVDWPDVLHAQGEYFAARLQQVDQFRDVRIQEVMIDGFLLEGGLMAAKGPTPPGHIDAVAKPR</sequence>
<evidence type="ECO:0000313" key="5">
    <source>
        <dbReference type="Proteomes" id="UP000319908"/>
    </source>
</evidence>
<proteinExistence type="inferred from homology"/>
<dbReference type="EMBL" id="SJPU01000002">
    <property type="protein sequence ID" value="TWU15136.1"/>
    <property type="molecule type" value="Genomic_DNA"/>
</dbReference>
<evidence type="ECO:0000256" key="3">
    <source>
        <dbReference type="SAM" id="SignalP"/>
    </source>
</evidence>
<accession>A0A5C6BV95</accession>
<reference evidence="4 5" key="1">
    <citation type="journal article" date="2020" name="Antonie Van Leeuwenhoek">
        <title>Rhodopirellula heiligendammensis sp. nov., Rhodopirellula pilleata sp. nov., and Rhodopirellula solitaria sp. nov. isolated from natural or artificial marine surfaces in Northern Germany and California, USA, and emended description of the genus Rhodopirellula.</title>
        <authorList>
            <person name="Kallscheuer N."/>
            <person name="Wiegand S."/>
            <person name="Jogler M."/>
            <person name="Boedeker C."/>
            <person name="Peeters S.H."/>
            <person name="Rast P."/>
            <person name="Heuer A."/>
            <person name="Jetten M.S.M."/>
            <person name="Rohde M."/>
            <person name="Jogler C."/>
        </authorList>
    </citation>
    <scope>NUCLEOTIDE SEQUENCE [LARGE SCALE GENOMIC DNA]</scope>
    <source>
        <strain evidence="4 5">Poly21</strain>
    </source>
</reference>
<dbReference type="Pfam" id="PF02321">
    <property type="entry name" value="OEP"/>
    <property type="match status" value="1"/>
</dbReference>
<dbReference type="AlphaFoldDB" id="A0A5C6BV95"/>
<dbReference type="Gene3D" id="1.20.1600.10">
    <property type="entry name" value="Outer membrane efflux proteins (OEP)"/>
    <property type="match status" value="1"/>
</dbReference>
<feature type="region of interest" description="Disordered" evidence="2">
    <location>
        <begin position="36"/>
        <end position="55"/>
    </location>
</feature>
<name>A0A5C6BV95_9BACT</name>